<feature type="signal peptide" evidence="1">
    <location>
        <begin position="1"/>
        <end position="20"/>
    </location>
</feature>
<evidence type="ECO:0008006" key="4">
    <source>
        <dbReference type="Google" id="ProtNLM"/>
    </source>
</evidence>
<dbReference type="RefSeq" id="WP_191629125.1">
    <property type="nucleotide sequence ID" value="NZ_CABPRZ010000016.1"/>
</dbReference>
<gene>
    <name evidence="2" type="ORF">PTE30175_03637</name>
</gene>
<dbReference type="Proteomes" id="UP000414233">
    <property type="component" value="Unassembled WGS sequence"/>
</dbReference>
<sequence>MRFAKSVIAIGIALVTLAGAGCAQLDPPNAASPMTPALDNIYFGT</sequence>
<proteinExistence type="predicted"/>
<evidence type="ECO:0000313" key="3">
    <source>
        <dbReference type="Proteomes" id="UP000414233"/>
    </source>
</evidence>
<dbReference type="EMBL" id="CABPRZ010000016">
    <property type="protein sequence ID" value="VVE32644.1"/>
    <property type="molecule type" value="Genomic_DNA"/>
</dbReference>
<accession>A0A5E4X8H9</accession>
<protein>
    <recommendedName>
        <fullName evidence="4">Lipoprotein</fullName>
    </recommendedName>
</protein>
<evidence type="ECO:0000313" key="2">
    <source>
        <dbReference type="EMBL" id="VVE32644.1"/>
    </source>
</evidence>
<keyword evidence="3" id="KW-1185">Reference proteome</keyword>
<dbReference type="PROSITE" id="PS51257">
    <property type="entry name" value="PROKAR_LIPOPROTEIN"/>
    <property type="match status" value="1"/>
</dbReference>
<dbReference type="AlphaFoldDB" id="A0A5E4X8H9"/>
<keyword evidence="1" id="KW-0732">Signal</keyword>
<name>A0A5E4X8H9_9BURK</name>
<organism evidence="2 3">
    <name type="scientific">Pandoraea terrae</name>
    <dbReference type="NCBI Taxonomy" id="1537710"/>
    <lineage>
        <taxon>Bacteria</taxon>
        <taxon>Pseudomonadati</taxon>
        <taxon>Pseudomonadota</taxon>
        <taxon>Betaproteobacteria</taxon>
        <taxon>Burkholderiales</taxon>
        <taxon>Burkholderiaceae</taxon>
        <taxon>Pandoraea</taxon>
    </lineage>
</organism>
<feature type="chain" id="PRO_5023057846" description="Lipoprotein" evidence="1">
    <location>
        <begin position="21"/>
        <end position="45"/>
    </location>
</feature>
<evidence type="ECO:0000256" key="1">
    <source>
        <dbReference type="SAM" id="SignalP"/>
    </source>
</evidence>
<reference evidence="2 3" key="1">
    <citation type="submission" date="2019-08" db="EMBL/GenBank/DDBJ databases">
        <authorList>
            <person name="Peeters C."/>
        </authorList>
    </citation>
    <scope>NUCLEOTIDE SEQUENCE [LARGE SCALE GENOMIC DNA]</scope>
    <source>
        <strain evidence="2 3">LMG 30175</strain>
    </source>
</reference>